<dbReference type="InterPro" id="IPR051914">
    <property type="entry name" value="FAD-linked_OxidoTrans_Type4"/>
</dbReference>
<keyword evidence="7" id="KW-1185">Reference proteome</keyword>
<evidence type="ECO:0000313" key="6">
    <source>
        <dbReference type="EMBL" id="MFD1247190.1"/>
    </source>
</evidence>
<dbReference type="SUPFAM" id="SSF56176">
    <property type="entry name" value="FAD-binding/transporter-associated domain-like"/>
    <property type="match status" value="1"/>
</dbReference>
<dbReference type="Proteomes" id="UP001597229">
    <property type="component" value="Unassembled WGS sequence"/>
</dbReference>
<evidence type="ECO:0000313" key="7">
    <source>
        <dbReference type="Proteomes" id="UP001597229"/>
    </source>
</evidence>
<dbReference type="Gene3D" id="3.30.70.2740">
    <property type="match status" value="1"/>
</dbReference>
<reference evidence="7" key="1">
    <citation type="journal article" date="2019" name="Int. J. Syst. Evol. Microbiol.">
        <title>The Global Catalogue of Microorganisms (GCM) 10K type strain sequencing project: providing services to taxonomists for standard genome sequencing and annotation.</title>
        <authorList>
            <consortium name="The Broad Institute Genomics Platform"/>
            <consortium name="The Broad Institute Genome Sequencing Center for Infectious Disease"/>
            <person name="Wu L."/>
            <person name="Ma J."/>
        </authorList>
    </citation>
    <scope>NUCLEOTIDE SEQUENCE [LARGE SCALE GENOMIC DNA]</scope>
    <source>
        <strain evidence="7">CCUG 52478</strain>
    </source>
</reference>
<evidence type="ECO:0000256" key="1">
    <source>
        <dbReference type="ARBA" id="ARBA00001974"/>
    </source>
</evidence>
<gene>
    <name evidence="6" type="ORF">ACFQ3F_05265</name>
</gene>
<dbReference type="SUPFAM" id="SSF55103">
    <property type="entry name" value="FAD-linked oxidases, C-terminal domain"/>
    <property type="match status" value="1"/>
</dbReference>
<dbReference type="InterPro" id="IPR016164">
    <property type="entry name" value="FAD-linked_Oxase-like_C"/>
</dbReference>
<evidence type="ECO:0000259" key="5">
    <source>
        <dbReference type="PROSITE" id="PS51387"/>
    </source>
</evidence>
<dbReference type="PANTHER" id="PTHR42934">
    <property type="entry name" value="GLYCOLATE OXIDASE SUBUNIT GLCD"/>
    <property type="match status" value="1"/>
</dbReference>
<organism evidence="6 7">
    <name type="scientific">Nocardioides ginsengisoli</name>
    <dbReference type="NCBI Taxonomy" id="363868"/>
    <lineage>
        <taxon>Bacteria</taxon>
        <taxon>Bacillati</taxon>
        <taxon>Actinomycetota</taxon>
        <taxon>Actinomycetes</taxon>
        <taxon>Propionibacteriales</taxon>
        <taxon>Nocardioidaceae</taxon>
        <taxon>Nocardioides</taxon>
    </lineage>
</organism>
<dbReference type="Pfam" id="PF02913">
    <property type="entry name" value="FAD-oxidase_C"/>
    <property type="match status" value="1"/>
</dbReference>
<dbReference type="InterPro" id="IPR016171">
    <property type="entry name" value="Vanillyl_alc_oxidase_C-sub2"/>
</dbReference>
<dbReference type="InterPro" id="IPR016166">
    <property type="entry name" value="FAD-bd_PCMH"/>
</dbReference>
<comment type="cofactor">
    <cofactor evidence="1">
        <name>FAD</name>
        <dbReference type="ChEBI" id="CHEBI:57692"/>
    </cofactor>
</comment>
<dbReference type="InterPro" id="IPR016169">
    <property type="entry name" value="FAD-bd_PCMH_sub2"/>
</dbReference>
<dbReference type="Gene3D" id="3.30.465.10">
    <property type="match status" value="1"/>
</dbReference>
<name>A0ABW3VYI1_9ACTN</name>
<dbReference type="InterPro" id="IPR036318">
    <property type="entry name" value="FAD-bd_PCMH-like_sf"/>
</dbReference>
<keyword evidence="2" id="KW-0285">Flavoprotein</keyword>
<dbReference type="PANTHER" id="PTHR42934:SF2">
    <property type="entry name" value="GLYCOLATE OXIDASE SUBUNIT GLCD"/>
    <property type="match status" value="1"/>
</dbReference>
<keyword evidence="3" id="KW-0274">FAD</keyword>
<dbReference type="RefSeq" id="WP_367920504.1">
    <property type="nucleotide sequence ID" value="NZ_BAABAC010000033.1"/>
</dbReference>
<feature type="domain" description="FAD-binding PCMH-type" evidence="5">
    <location>
        <begin position="39"/>
        <end position="218"/>
    </location>
</feature>
<evidence type="ECO:0000256" key="2">
    <source>
        <dbReference type="ARBA" id="ARBA00022630"/>
    </source>
</evidence>
<evidence type="ECO:0000256" key="3">
    <source>
        <dbReference type="ARBA" id="ARBA00022827"/>
    </source>
</evidence>
<evidence type="ECO:0000256" key="4">
    <source>
        <dbReference type="ARBA" id="ARBA00023002"/>
    </source>
</evidence>
<keyword evidence="4" id="KW-0560">Oxidoreductase</keyword>
<dbReference type="Gene3D" id="1.10.45.10">
    <property type="entry name" value="Vanillyl-alcohol Oxidase, Chain A, domain 4"/>
    <property type="match status" value="1"/>
</dbReference>
<dbReference type="InterPro" id="IPR006094">
    <property type="entry name" value="Oxid_FAD_bind_N"/>
</dbReference>
<dbReference type="PROSITE" id="PS51387">
    <property type="entry name" value="FAD_PCMH"/>
    <property type="match status" value="1"/>
</dbReference>
<sequence length="461" mass="47114">MSTPDFVAALTEELGGRCRVIADGDLLASYRQDMATVVPGGLPAAVVQPRTTADVAAALRLASSYGVAVVPRGAGTSLAGGASAVDGCLVLSTEALTTIRTLDPLDRVAVVEAGVVNADLDRAAAAHGLMYAPDPSSWEISTIGGNVATNAGGLRCVKYGVTRQSVLGLEVVLADGRIIETGTRTTKNVAGYDLTGLLVGSEGTLGVITAATVKLHRRPLTPPATVVAAFASLEEAGAAVASIVASGPDVSLLELLDGVTLRAIDDWKRMGLAGIEAMLVVQVDGRFPDDADLVASLCAAAGAVDEPAVSTDPAESDQLLAIRRLAYPAAERMGQCLVEDVGVPVSRLPEMIRRIDRAAATHGVTVLTVAHAGDGNLHPTFIFDHAGDTATGIPPEVAAAADDVFAAALDLDGTITGEHGVGVLKAHWLERQVGPDAMALQRAVKAAFDPSGILNPGKMLP</sequence>
<proteinExistence type="predicted"/>
<protein>
    <submittedName>
        <fullName evidence="6">FAD-binding oxidoreductase</fullName>
    </submittedName>
</protein>
<accession>A0ABW3VYI1</accession>
<comment type="caution">
    <text evidence="6">The sequence shown here is derived from an EMBL/GenBank/DDBJ whole genome shotgun (WGS) entry which is preliminary data.</text>
</comment>
<dbReference type="Pfam" id="PF01565">
    <property type="entry name" value="FAD_binding_4"/>
    <property type="match status" value="1"/>
</dbReference>
<dbReference type="InterPro" id="IPR004113">
    <property type="entry name" value="FAD-bd_oxidored_4_C"/>
</dbReference>
<dbReference type="EMBL" id="JBHTLX010000006">
    <property type="protein sequence ID" value="MFD1247190.1"/>
    <property type="molecule type" value="Genomic_DNA"/>
</dbReference>